<protein>
    <submittedName>
        <fullName evidence="1">Uncharacterized protein</fullName>
    </submittedName>
</protein>
<sequence>MKQQVVFVSISFWSFRIVDVTALTGDASMTHRMAT</sequence>
<dbReference type="AlphaFoldDB" id="A0A0E3VSR4"/>
<evidence type="ECO:0000313" key="2">
    <source>
        <dbReference type="Proteomes" id="UP000063308"/>
    </source>
</evidence>
<reference evidence="1 2" key="1">
    <citation type="submission" date="2014-11" db="EMBL/GenBank/DDBJ databases">
        <title>Symbiosis island explosion on the genome of extra-slow-growing strains of soybean bradyrhizobia with massive insertion sequences.</title>
        <authorList>
            <person name="Iida T."/>
            <person name="Minamisawa K."/>
        </authorList>
    </citation>
    <scope>NUCLEOTIDE SEQUENCE [LARGE SCALE GENOMIC DNA]</scope>
    <source>
        <strain evidence="1 2">NK6</strain>
    </source>
</reference>
<gene>
    <name evidence="1" type="ORF">NK6_1180</name>
</gene>
<evidence type="ECO:0000313" key="1">
    <source>
        <dbReference type="EMBL" id="BAR54365.1"/>
    </source>
</evidence>
<organism evidence="1 2">
    <name type="scientific">Bradyrhizobium diazoefficiens</name>
    <dbReference type="NCBI Taxonomy" id="1355477"/>
    <lineage>
        <taxon>Bacteria</taxon>
        <taxon>Pseudomonadati</taxon>
        <taxon>Pseudomonadota</taxon>
        <taxon>Alphaproteobacteria</taxon>
        <taxon>Hyphomicrobiales</taxon>
        <taxon>Nitrobacteraceae</taxon>
        <taxon>Bradyrhizobium</taxon>
    </lineage>
</organism>
<name>A0A0E3VSR4_9BRAD</name>
<dbReference type="EMBL" id="AP014685">
    <property type="protein sequence ID" value="BAR54365.1"/>
    <property type="molecule type" value="Genomic_DNA"/>
</dbReference>
<dbReference type="Proteomes" id="UP000063308">
    <property type="component" value="Chromosome"/>
</dbReference>
<accession>A0A0E3VSR4</accession>
<proteinExistence type="predicted"/>